<dbReference type="NCBIfam" id="NF001099">
    <property type="entry name" value="PRK00132.1"/>
    <property type="match status" value="1"/>
</dbReference>
<accession>A0A8H7BM66</accession>
<comment type="caution">
    <text evidence="7">The sequence shown here is derived from an EMBL/GenBank/DDBJ whole genome shotgun (WGS) entry which is preliminary data.</text>
</comment>
<dbReference type="GO" id="GO:0003735">
    <property type="term" value="F:structural constituent of ribosome"/>
    <property type="evidence" value="ECO:0007669"/>
    <property type="project" value="InterPro"/>
</dbReference>
<dbReference type="InterPro" id="IPR000754">
    <property type="entry name" value="Ribosomal_uS9"/>
</dbReference>
<evidence type="ECO:0000256" key="1">
    <source>
        <dbReference type="ARBA" id="ARBA00005251"/>
    </source>
</evidence>
<comment type="similarity">
    <text evidence="1 6">Belongs to the universal ribosomal protein uS9 family.</text>
</comment>
<proteinExistence type="inferred from homology"/>
<dbReference type="PROSITE" id="PS00360">
    <property type="entry name" value="RIBOSOMAL_S9"/>
    <property type="match status" value="1"/>
</dbReference>
<sequence>MLASLRRSGVTTVGKYLSSAVSRSLESKGAVAVGNVYAARLLNTQQYSQPKEDLLALREKPESLSYFTGNYKYNDFLIELDALYKQYADWKGAKEATVNTVEPDSALNTETVPEATYSWKLRDKMSQTLQIPLKTSQWRKIILHLNALASLPKPLPQPVIRVLQKYERFDSTQQATVKSKTLDELGRAYAVGRRKESIARCWVVEGEGKIMINGTELSSYFQRPSDCDQVTLPLTATENLEKYNVWAVVNGGGSSGQSQAIKLGIGKALLVHNDELKPILRQAGCITRDPRVVERKKEGQRKARAKYTWVKR</sequence>
<dbReference type="GO" id="GO:0003723">
    <property type="term" value="F:RNA binding"/>
    <property type="evidence" value="ECO:0007669"/>
    <property type="project" value="TreeGrafter"/>
</dbReference>
<dbReference type="PANTHER" id="PTHR21569:SF1">
    <property type="entry name" value="SMALL RIBOSOMAL SUBUNIT PROTEIN US9M"/>
    <property type="match status" value="1"/>
</dbReference>
<dbReference type="InterPro" id="IPR020574">
    <property type="entry name" value="Ribosomal_uS9_CS"/>
</dbReference>
<dbReference type="AlphaFoldDB" id="A0A8H7BM66"/>
<keyword evidence="2 6" id="KW-0689">Ribosomal protein</keyword>
<dbReference type="Pfam" id="PF00380">
    <property type="entry name" value="Ribosomal_S9"/>
    <property type="match status" value="1"/>
</dbReference>
<evidence type="ECO:0000313" key="7">
    <source>
        <dbReference type="EMBL" id="KAF7726187.1"/>
    </source>
</evidence>
<dbReference type="SUPFAM" id="SSF54211">
    <property type="entry name" value="Ribosomal protein S5 domain 2-like"/>
    <property type="match status" value="1"/>
</dbReference>
<organism evidence="7 8">
    <name type="scientific">Apophysomyces ossiformis</name>
    <dbReference type="NCBI Taxonomy" id="679940"/>
    <lineage>
        <taxon>Eukaryota</taxon>
        <taxon>Fungi</taxon>
        <taxon>Fungi incertae sedis</taxon>
        <taxon>Mucoromycota</taxon>
        <taxon>Mucoromycotina</taxon>
        <taxon>Mucoromycetes</taxon>
        <taxon>Mucorales</taxon>
        <taxon>Mucorineae</taxon>
        <taxon>Mucoraceae</taxon>
        <taxon>Apophysomyces</taxon>
    </lineage>
</organism>
<keyword evidence="8" id="KW-1185">Reference proteome</keyword>
<protein>
    <recommendedName>
        <fullName evidence="4">Small ribosomal subunit protein uS9m</fullName>
    </recommendedName>
    <alternativeName>
        <fullName evidence="5">37S ribosomal protein S9, mitochondrial</fullName>
    </alternativeName>
</protein>
<dbReference type="GO" id="GO:0006412">
    <property type="term" value="P:translation"/>
    <property type="evidence" value="ECO:0007669"/>
    <property type="project" value="InterPro"/>
</dbReference>
<name>A0A8H7BM66_9FUNG</name>
<evidence type="ECO:0000256" key="2">
    <source>
        <dbReference type="ARBA" id="ARBA00022980"/>
    </source>
</evidence>
<evidence type="ECO:0000256" key="3">
    <source>
        <dbReference type="ARBA" id="ARBA00023274"/>
    </source>
</evidence>
<reference evidence="7" key="1">
    <citation type="submission" date="2020-01" db="EMBL/GenBank/DDBJ databases">
        <title>Genome Sequencing of Three Apophysomyces-Like Fungal Strains Confirms a Novel Fungal Genus in the Mucoromycota with divergent Burkholderia-like Endosymbiotic Bacteria.</title>
        <authorList>
            <person name="Stajich J.E."/>
            <person name="Macias A.M."/>
            <person name="Carter-House D."/>
            <person name="Lovett B."/>
            <person name="Kasson L.R."/>
            <person name="Berry K."/>
            <person name="Grigoriev I."/>
            <person name="Chang Y."/>
            <person name="Spatafora J."/>
            <person name="Kasson M.T."/>
        </authorList>
    </citation>
    <scope>NUCLEOTIDE SEQUENCE</scope>
    <source>
        <strain evidence="7">NRRL A-21654</strain>
    </source>
</reference>
<evidence type="ECO:0000256" key="4">
    <source>
        <dbReference type="ARBA" id="ARBA00039318"/>
    </source>
</evidence>
<dbReference type="InterPro" id="IPR023035">
    <property type="entry name" value="Ribosomal_uS9_bac/plastid"/>
</dbReference>
<evidence type="ECO:0000256" key="6">
    <source>
        <dbReference type="RuleBase" id="RU003815"/>
    </source>
</evidence>
<dbReference type="InterPro" id="IPR020568">
    <property type="entry name" value="Ribosomal_Su5_D2-typ_SF"/>
</dbReference>
<evidence type="ECO:0000313" key="8">
    <source>
        <dbReference type="Proteomes" id="UP000605846"/>
    </source>
</evidence>
<dbReference type="FunFam" id="3.30.230.10:FF:000001">
    <property type="entry name" value="30S ribosomal protein S9"/>
    <property type="match status" value="1"/>
</dbReference>
<dbReference type="GO" id="GO:0005763">
    <property type="term" value="C:mitochondrial small ribosomal subunit"/>
    <property type="evidence" value="ECO:0007669"/>
    <property type="project" value="TreeGrafter"/>
</dbReference>
<dbReference type="EMBL" id="JABAYA010000082">
    <property type="protein sequence ID" value="KAF7726187.1"/>
    <property type="molecule type" value="Genomic_DNA"/>
</dbReference>
<dbReference type="Gene3D" id="3.30.230.10">
    <property type="match status" value="1"/>
</dbReference>
<dbReference type="InterPro" id="IPR014721">
    <property type="entry name" value="Ribsml_uS5_D2-typ_fold_subgr"/>
</dbReference>
<dbReference type="PANTHER" id="PTHR21569">
    <property type="entry name" value="RIBOSOMAL PROTEIN S9"/>
    <property type="match status" value="1"/>
</dbReference>
<keyword evidence="3 6" id="KW-0687">Ribonucleoprotein</keyword>
<gene>
    <name evidence="7" type="primary">MRPS9</name>
    <name evidence="7" type="ORF">EC973_008985</name>
</gene>
<evidence type="ECO:0000256" key="5">
    <source>
        <dbReference type="ARBA" id="ARBA00042623"/>
    </source>
</evidence>
<dbReference type="OrthoDB" id="10254627at2759"/>
<dbReference type="Proteomes" id="UP000605846">
    <property type="component" value="Unassembled WGS sequence"/>
</dbReference>